<dbReference type="InterPro" id="IPR058530">
    <property type="entry name" value="Baseplate_J-like_C"/>
</dbReference>
<feature type="domain" description="Baseplate protein J-like barrel" evidence="2">
    <location>
        <begin position="91"/>
        <end position="171"/>
    </location>
</feature>
<dbReference type="Pfam" id="PF04865">
    <property type="entry name" value="Baseplate_J"/>
    <property type="match status" value="1"/>
</dbReference>
<evidence type="ECO:0000313" key="5">
    <source>
        <dbReference type="EMBL" id="SES28100.1"/>
    </source>
</evidence>
<evidence type="ECO:0000313" key="6">
    <source>
        <dbReference type="Proteomes" id="UP000198505"/>
    </source>
</evidence>
<sequence>MPWQSPTLNELAEQIRADLRGRLPNANPALRRAMLRVIADVDAGAVHGLYGYLAWLSKQLIIDTAEGEWLERWASIWRIYRTGAVAAAGPISMTGDPGAQLLDGTELEHENGTTYTVDETVTFDAEGVANVDVTAVDAGTDGNLEAGETLRLVLSISGIDGEATVGDEGITGGAGRESDDRLRERLLERIQNPPHGGNEADYRAWVREAHPDITRVWIARHKPDIGEVTARFVCDDLDDIIPESEVVEAVETYIDDVRPVTARGFYAVAPEPAPIPFEIRLTPDTAEARGRIAEALDDFLGQTAEPGGTSYREQLSGVIYIAAGSSRHELEAPAANVTHSANQIPTRGEITWL</sequence>
<dbReference type="InterPro" id="IPR006949">
    <property type="entry name" value="Barrel_Baseplate_J-like"/>
</dbReference>
<organism evidence="5 6">
    <name type="scientific">Vreelandella subterranea</name>
    <dbReference type="NCBI Taxonomy" id="416874"/>
    <lineage>
        <taxon>Bacteria</taxon>
        <taxon>Pseudomonadati</taxon>
        <taxon>Pseudomonadota</taxon>
        <taxon>Gammaproteobacteria</taxon>
        <taxon>Oceanospirillales</taxon>
        <taxon>Halomonadaceae</taxon>
        <taxon>Vreelandella</taxon>
    </lineage>
</organism>
<gene>
    <name evidence="5" type="ORF">SAMN04487958_11217</name>
</gene>
<feature type="domain" description="Baseplate J-like C-terminal" evidence="4">
    <location>
        <begin position="275"/>
        <end position="352"/>
    </location>
</feature>
<keyword evidence="6" id="KW-1185">Reference proteome</keyword>
<protein>
    <submittedName>
        <fullName evidence="5">Uncharacterized phage protein gp47/JayE</fullName>
    </submittedName>
</protein>
<dbReference type="Pfam" id="PF26079">
    <property type="entry name" value="Baseplate_J_C"/>
    <property type="match status" value="1"/>
</dbReference>
<dbReference type="AlphaFoldDB" id="A0A1H9W2C3"/>
<dbReference type="InterPro" id="IPR052399">
    <property type="entry name" value="Phage_Baseplate_Assmbl_Protein"/>
</dbReference>
<comment type="similarity">
    <text evidence="1">Belongs to the Mu gp47/PBSX XkdT family.</text>
</comment>
<dbReference type="RefSeq" id="WP_092829420.1">
    <property type="nucleotide sequence ID" value="NZ_FOGS01000012.1"/>
</dbReference>
<evidence type="ECO:0000256" key="1">
    <source>
        <dbReference type="ARBA" id="ARBA00038087"/>
    </source>
</evidence>
<dbReference type="Proteomes" id="UP000198505">
    <property type="component" value="Unassembled WGS sequence"/>
</dbReference>
<dbReference type="EMBL" id="FOGS01000012">
    <property type="protein sequence ID" value="SES28100.1"/>
    <property type="molecule type" value="Genomic_DNA"/>
</dbReference>
<dbReference type="PANTHER" id="PTHR37829:SF3">
    <property type="entry name" value="PROTEIN JAYE-RELATED"/>
    <property type="match status" value="1"/>
</dbReference>
<dbReference type="PANTHER" id="PTHR37829">
    <property type="entry name" value="PHAGE-LIKE ELEMENT PBSX PROTEIN XKDT"/>
    <property type="match status" value="1"/>
</dbReference>
<feature type="domain" description="Baseplate J-like central" evidence="3">
    <location>
        <begin position="194"/>
        <end position="263"/>
    </location>
</feature>
<evidence type="ECO:0000259" key="3">
    <source>
        <dbReference type="Pfam" id="PF26078"/>
    </source>
</evidence>
<reference evidence="6" key="1">
    <citation type="submission" date="2016-10" db="EMBL/GenBank/DDBJ databases">
        <authorList>
            <person name="Varghese N."/>
            <person name="Submissions S."/>
        </authorList>
    </citation>
    <scope>NUCLEOTIDE SEQUENCE [LARGE SCALE GENOMIC DNA]</scope>
    <source>
        <strain evidence="6">CGMCC 1.6495</strain>
    </source>
</reference>
<evidence type="ECO:0000259" key="4">
    <source>
        <dbReference type="Pfam" id="PF26079"/>
    </source>
</evidence>
<accession>A0A1H9W2C3</accession>
<dbReference type="STRING" id="416874.SAMN04487958_11217"/>
<dbReference type="Pfam" id="PF26078">
    <property type="entry name" value="Baseplate_J_M"/>
    <property type="match status" value="1"/>
</dbReference>
<dbReference type="InterPro" id="IPR058531">
    <property type="entry name" value="Baseplate_J_M"/>
</dbReference>
<name>A0A1H9W2C3_9GAMM</name>
<proteinExistence type="inferred from homology"/>
<evidence type="ECO:0000259" key="2">
    <source>
        <dbReference type="Pfam" id="PF04865"/>
    </source>
</evidence>